<evidence type="ECO:0000256" key="3">
    <source>
        <dbReference type="ARBA" id="ARBA00023015"/>
    </source>
</evidence>
<protein>
    <recommendedName>
        <fullName evidence="7">HTH marR-type domain-containing protein</fullName>
    </recommendedName>
</protein>
<gene>
    <name evidence="8" type="ORF">SDC9_94203</name>
</gene>
<feature type="domain" description="HTH marR-type" evidence="7">
    <location>
        <begin position="9"/>
        <end position="144"/>
    </location>
</feature>
<keyword evidence="6" id="KW-0175">Coiled coil</keyword>
<dbReference type="InterPro" id="IPR036388">
    <property type="entry name" value="WH-like_DNA-bd_sf"/>
</dbReference>
<evidence type="ECO:0000256" key="1">
    <source>
        <dbReference type="ARBA" id="ARBA00004496"/>
    </source>
</evidence>
<evidence type="ECO:0000256" key="5">
    <source>
        <dbReference type="ARBA" id="ARBA00023163"/>
    </source>
</evidence>
<dbReference type="Gene3D" id="1.10.10.10">
    <property type="entry name" value="Winged helix-like DNA-binding domain superfamily/Winged helix DNA-binding domain"/>
    <property type="match status" value="1"/>
</dbReference>
<dbReference type="Pfam" id="PF22381">
    <property type="entry name" value="Staph_reg_Sar_Rot"/>
    <property type="match status" value="1"/>
</dbReference>
<dbReference type="EMBL" id="VSSQ01011698">
    <property type="protein sequence ID" value="MPM47492.1"/>
    <property type="molecule type" value="Genomic_DNA"/>
</dbReference>
<keyword evidence="4" id="KW-0238">DNA-binding</keyword>
<evidence type="ECO:0000256" key="6">
    <source>
        <dbReference type="SAM" id="Coils"/>
    </source>
</evidence>
<dbReference type="PANTHER" id="PTHR33164">
    <property type="entry name" value="TRANSCRIPTIONAL REGULATOR, MARR FAMILY"/>
    <property type="match status" value="1"/>
</dbReference>
<keyword evidence="5" id="KW-0804">Transcription</keyword>
<organism evidence="8">
    <name type="scientific">bioreactor metagenome</name>
    <dbReference type="NCBI Taxonomy" id="1076179"/>
    <lineage>
        <taxon>unclassified sequences</taxon>
        <taxon>metagenomes</taxon>
        <taxon>ecological metagenomes</taxon>
    </lineage>
</organism>
<keyword evidence="2" id="KW-0963">Cytoplasm</keyword>
<feature type="coiled-coil region" evidence="6">
    <location>
        <begin position="132"/>
        <end position="159"/>
    </location>
</feature>
<accession>A0A645A378</accession>
<dbReference type="PANTHER" id="PTHR33164:SF5">
    <property type="entry name" value="ORGANIC HYDROPEROXIDE RESISTANCE TRANSCRIPTIONAL REGULATOR"/>
    <property type="match status" value="1"/>
</dbReference>
<keyword evidence="3" id="KW-0805">Transcription regulation</keyword>
<dbReference type="InterPro" id="IPR039422">
    <property type="entry name" value="MarR/SlyA-like"/>
</dbReference>
<evidence type="ECO:0000313" key="8">
    <source>
        <dbReference type="EMBL" id="MPM47492.1"/>
    </source>
</evidence>
<dbReference type="GO" id="GO:0003700">
    <property type="term" value="F:DNA-binding transcription factor activity"/>
    <property type="evidence" value="ECO:0007669"/>
    <property type="project" value="InterPro"/>
</dbReference>
<name>A0A645A378_9ZZZZ</name>
<dbReference type="InterPro" id="IPR055166">
    <property type="entry name" value="Transc_reg_Sar_Rot_HTH"/>
</dbReference>
<dbReference type="GO" id="GO:0003677">
    <property type="term" value="F:DNA binding"/>
    <property type="evidence" value="ECO:0007669"/>
    <property type="project" value="UniProtKB-KW"/>
</dbReference>
<dbReference type="GO" id="GO:0006950">
    <property type="term" value="P:response to stress"/>
    <property type="evidence" value="ECO:0007669"/>
    <property type="project" value="TreeGrafter"/>
</dbReference>
<dbReference type="InterPro" id="IPR011991">
    <property type="entry name" value="ArsR-like_HTH"/>
</dbReference>
<comment type="caution">
    <text evidence="8">The sequence shown here is derived from an EMBL/GenBank/DDBJ whole genome shotgun (WGS) entry which is preliminary data.</text>
</comment>
<dbReference type="InterPro" id="IPR036390">
    <property type="entry name" value="WH_DNA-bd_sf"/>
</dbReference>
<dbReference type="AlphaFoldDB" id="A0A645A378"/>
<dbReference type="CDD" id="cd00090">
    <property type="entry name" value="HTH_ARSR"/>
    <property type="match status" value="1"/>
</dbReference>
<sequence>MAHPQLMLSNQLCFRFYALERELMAAYRPLLDELGLTYAQYITLMYLWEHEKGTVGELCSALSLDTGTMSPLLKRLEAANLIERHRLATDERTVEVSLTHKGRELEQKALTIPSHIASCLLSSEQDVQSRKYAELRRMLDETLSQLKQTRKERDEAGRK</sequence>
<dbReference type="GO" id="GO:0005737">
    <property type="term" value="C:cytoplasm"/>
    <property type="evidence" value="ECO:0007669"/>
    <property type="project" value="UniProtKB-SubCell"/>
</dbReference>
<evidence type="ECO:0000256" key="2">
    <source>
        <dbReference type="ARBA" id="ARBA00022490"/>
    </source>
</evidence>
<proteinExistence type="predicted"/>
<dbReference type="SUPFAM" id="SSF46785">
    <property type="entry name" value="Winged helix' DNA-binding domain"/>
    <property type="match status" value="1"/>
</dbReference>
<dbReference type="PRINTS" id="PR00598">
    <property type="entry name" value="HTHMARR"/>
</dbReference>
<dbReference type="PROSITE" id="PS50995">
    <property type="entry name" value="HTH_MARR_2"/>
    <property type="match status" value="1"/>
</dbReference>
<evidence type="ECO:0000259" key="7">
    <source>
        <dbReference type="PROSITE" id="PS50995"/>
    </source>
</evidence>
<evidence type="ECO:0000256" key="4">
    <source>
        <dbReference type="ARBA" id="ARBA00023125"/>
    </source>
</evidence>
<dbReference type="SMART" id="SM00347">
    <property type="entry name" value="HTH_MARR"/>
    <property type="match status" value="1"/>
</dbReference>
<dbReference type="InterPro" id="IPR000835">
    <property type="entry name" value="HTH_MarR-typ"/>
</dbReference>
<comment type="subcellular location">
    <subcellularLocation>
        <location evidence="1">Cytoplasm</location>
    </subcellularLocation>
</comment>
<reference evidence="8" key="1">
    <citation type="submission" date="2019-08" db="EMBL/GenBank/DDBJ databases">
        <authorList>
            <person name="Kucharzyk K."/>
            <person name="Murdoch R.W."/>
            <person name="Higgins S."/>
            <person name="Loffler F."/>
        </authorList>
    </citation>
    <scope>NUCLEOTIDE SEQUENCE</scope>
</reference>